<organism evidence="3 4">
    <name type="scientific">Ramlibacter tataouinensis (strain ATCC BAA-407 / DSM 14655 / LMG 21543 / TTB310)</name>
    <dbReference type="NCBI Taxonomy" id="365046"/>
    <lineage>
        <taxon>Bacteria</taxon>
        <taxon>Pseudomonadati</taxon>
        <taxon>Pseudomonadota</taxon>
        <taxon>Betaproteobacteria</taxon>
        <taxon>Burkholderiales</taxon>
        <taxon>Comamonadaceae</taxon>
        <taxon>Ramlibacter</taxon>
    </lineage>
</organism>
<evidence type="ECO:0000313" key="3">
    <source>
        <dbReference type="EMBL" id="AEG92185.1"/>
    </source>
</evidence>
<reference evidence="3 4" key="2">
    <citation type="journal article" date="2011" name="PLoS ONE">
        <title>The Cyst-Dividing Bacterium Ramlibacter tataouinensis TTB310 Genome Reveals a Well-Stocked Toolbox for Adaptation to a Desert Environment.</title>
        <authorList>
            <person name="De Luca G."/>
            <person name="Barakat M."/>
            <person name="Ortet P."/>
            <person name="Fochesato S."/>
            <person name="Jourlin-Castelli C."/>
            <person name="Ansaldi M."/>
            <person name="Py B."/>
            <person name="Fichant G."/>
            <person name="Coutinho P.M."/>
            <person name="Voulhoux R."/>
            <person name="Bastien O."/>
            <person name="Marechal E."/>
            <person name="Henrissat B."/>
            <person name="Quentin Y."/>
            <person name="Noirot P."/>
            <person name="Filloux A."/>
            <person name="Mejean V."/>
            <person name="Dubow M.S."/>
            <person name="Barras F."/>
            <person name="Barbe V."/>
            <person name="Weissenbach J."/>
            <person name="Mihalcescu I."/>
            <person name="Vermeglio A."/>
            <person name="Achouak W."/>
            <person name="Heulin T."/>
        </authorList>
    </citation>
    <scope>NUCLEOTIDE SEQUENCE [LARGE SCALE GENOMIC DNA]</scope>
    <source>
        <strain evidence="4">ATCC BAA-407 / DSM 14655 / LMG 21543 / TTB310</strain>
    </source>
</reference>
<name>F5Y0W7_RAMTT</name>
<dbReference type="KEGG" id="rta:Rta_11000"/>
<dbReference type="Proteomes" id="UP000008385">
    <property type="component" value="Chromosome"/>
</dbReference>
<reference evidence="4" key="1">
    <citation type="submission" date="2006-01" db="EMBL/GenBank/DDBJ databases">
        <title>Genome of the cyst-dividing bacterium Ramlibacter tataouinensis.</title>
        <authorList>
            <person name="Barakat M."/>
            <person name="Ortet P."/>
            <person name="De Luca G."/>
            <person name="Jourlin-Castelli C."/>
            <person name="Ansaldi M."/>
            <person name="Py B."/>
            <person name="Fichant G."/>
            <person name="Coutinho P."/>
            <person name="Voulhoux R."/>
            <person name="Bastien O."/>
            <person name="Roy S."/>
            <person name="Marechal E."/>
            <person name="Henrissat B."/>
            <person name="Quentin Y."/>
            <person name="Noirot P."/>
            <person name="Filloux A."/>
            <person name="Mejean V."/>
            <person name="DuBow M."/>
            <person name="Barras F."/>
            <person name="Heulin T."/>
        </authorList>
    </citation>
    <scope>NUCLEOTIDE SEQUENCE [LARGE SCALE GENOMIC DNA]</scope>
    <source>
        <strain evidence="4">ATCC BAA-407 / DSM 14655 / LMG 21543 / TTB310</strain>
    </source>
</reference>
<gene>
    <name evidence="3" type="ordered locus">Rta_11000</name>
</gene>
<keyword evidence="2" id="KW-0732">Signal</keyword>
<dbReference type="RefSeq" id="WP_013900418.1">
    <property type="nucleotide sequence ID" value="NC_015677.1"/>
</dbReference>
<protein>
    <submittedName>
        <fullName evidence="3">Uncharacterized protein</fullName>
    </submittedName>
</protein>
<feature type="compositionally biased region" description="Gly residues" evidence="1">
    <location>
        <begin position="43"/>
        <end position="55"/>
    </location>
</feature>
<evidence type="ECO:0000256" key="2">
    <source>
        <dbReference type="SAM" id="SignalP"/>
    </source>
</evidence>
<accession>F5Y0W7</accession>
<dbReference type="EMBL" id="CP000245">
    <property type="protein sequence ID" value="AEG92185.1"/>
    <property type="molecule type" value="Genomic_DNA"/>
</dbReference>
<dbReference type="OrthoDB" id="8904792at2"/>
<feature type="compositionally biased region" description="Low complexity" evidence="1">
    <location>
        <begin position="32"/>
        <end position="42"/>
    </location>
</feature>
<dbReference type="PATRIC" id="fig|365046.3.peg.1126"/>
<proteinExistence type="predicted"/>
<keyword evidence="4" id="KW-1185">Reference proteome</keyword>
<dbReference type="HOGENOM" id="CLU_582496_0_0_4"/>
<sequence length="469" mass="48041">MVLSTKWMPVVGFLFALAACGGGGSSGGGESASGSASGTGVVTVGGGETGGGGSTGSDTPPTAEWVGSVMVGDQAGDQTTPGIARLSSGESVVVWTAADRTIRARRYNDAGATVGAEIVANTGTAPALAAGVAALANGGFVVTWMAQDGTTPSRTGTHEYPLMNVYAKRFDSTGEPVGPQIKLSNESSYYFSQVVPVALADGGYVVVWAWDVAFPDMPYYGGPSLRLRKVDAAGNPASPEQPVDAQYDGTAVRFSAAPMADGGFIVFWQGRSYSRIDAPSGVRLSRFDATATLTGPTRTLDGSGTGGFDVASTAYNPAIATLRDGGYVLAWQSGDSLVMQRFNAAGTAATSKQPLGPRIAPTGYGSAPPMAHPMLAALSNGGFVVAWHIREDAYPAVTYRFSARRFDASGAAAGETLPLGSYTTASENLGPGRVGCPCSAAAPSSNGHFFLVSQWHDAATGWDIRLTRQ</sequence>
<feature type="chain" id="PRO_5003329563" evidence="2">
    <location>
        <begin position="19"/>
        <end position="469"/>
    </location>
</feature>
<evidence type="ECO:0000313" key="4">
    <source>
        <dbReference type="Proteomes" id="UP000008385"/>
    </source>
</evidence>
<evidence type="ECO:0000256" key="1">
    <source>
        <dbReference type="SAM" id="MobiDB-lite"/>
    </source>
</evidence>
<feature type="signal peptide" evidence="2">
    <location>
        <begin position="1"/>
        <end position="18"/>
    </location>
</feature>
<dbReference type="PROSITE" id="PS51257">
    <property type="entry name" value="PROKAR_LIPOPROTEIN"/>
    <property type="match status" value="1"/>
</dbReference>
<feature type="region of interest" description="Disordered" evidence="1">
    <location>
        <begin position="26"/>
        <end position="65"/>
    </location>
</feature>
<dbReference type="STRING" id="365046.Rta_11000"/>
<dbReference type="eggNOG" id="COG2931">
    <property type="taxonomic scope" value="Bacteria"/>
</dbReference>
<dbReference type="AlphaFoldDB" id="F5Y0W7"/>